<keyword evidence="7 8" id="KW-0472">Membrane</keyword>
<dbReference type="AlphaFoldDB" id="A0A160P8A2"/>
<evidence type="ECO:0000313" key="11">
    <source>
        <dbReference type="Proteomes" id="UP000217676"/>
    </source>
</evidence>
<comment type="subcellular location">
    <subcellularLocation>
        <location evidence="1">Cell membrane</location>
    </subcellularLocation>
</comment>
<evidence type="ECO:0000256" key="3">
    <source>
        <dbReference type="ARBA" id="ARBA00022692"/>
    </source>
</evidence>
<dbReference type="Proteomes" id="UP000217676">
    <property type="component" value="Chromosome"/>
</dbReference>
<dbReference type="Pfam" id="PF18967">
    <property type="entry name" value="PycTM"/>
    <property type="match status" value="1"/>
</dbReference>
<sequence length="163" mass="17485">MTAGKVAAEFISQQLTYVRARRDNVEARAVSLITTSGAVASIGLAFLGILAPGRKLSTAQLASASCALTAFIFACICGLLVVKPRTAPDVIEPSDLRVIIAEEHWEAPEGQAQRVIADAQVDVFEETTKAINEKGVWLRRGFILEVIGIALLGITVLLTIRNR</sequence>
<evidence type="ECO:0000256" key="8">
    <source>
        <dbReference type="SAM" id="Phobius"/>
    </source>
</evidence>
<evidence type="ECO:0000256" key="7">
    <source>
        <dbReference type="ARBA" id="ARBA00023136"/>
    </source>
</evidence>
<protein>
    <recommendedName>
        <fullName evidence="9">Pycsar effector protein domain-containing protein</fullName>
    </recommendedName>
</protein>
<evidence type="ECO:0000256" key="6">
    <source>
        <dbReference type="ARBA" id="ARBA00023118"/>
    </source>
</evidence>
<reference evidence="10 11" key="1">
    <citation type="journal article" date="2016" name="Genome Announc.">
        <title>Complete Genome Sequence of Thiostrepton-Producing Streptomyces laurentii ATCC 31255.</title>
        <authorList>
            <person name="Doi K."/>
            <person name="Fujino Y."/>
            <person name="Nagayoshi Y."/>
            <person name="Ohshima T."/>
            <person name="Ogata S."/>
        </authorList>
    </citation>
    <scope>NUCLEOTIDE SEQUENCE [LARGE SCALE GENOMIC DNA]</scope>
    <source>
        <strain evidence="10 11">ATCC 31255</strain>
    </source>
</reference>
<evidence type="ECO:0000256" key="4">
    <source>
        <dbReference type="ARBA" id="ARBA00022741"/>
    </source>
</evidence>
<keyword evidence="4" id="KW-0547">Nucleotide-binding</keyword>
<feature type="domain" description="Pycsar effector protein" evidence="9">
    <location>
        <begin position="13"/>
        <end position="158"/>
    </location>
</feature>
<evidence type="ECO:0000256" key="5">
    <source>
        <dbReference type="ARBA" id="ARBA00022989"/>
    </source>
</evidence>
<keyword evidence="2" id="KW-1003">Cell membrane</keyword>
<evidence type="ECO:0000313" key="10">
    <source>
        <dbReference type="EMBL" id="BAU87381.1"/>
    </source>
</evidence>
<keyword evidence="5 8" id="KW-1133">Transmembrane helix</keyword>
<gene>
    <name evidence="10" type="ORF">SLA_6515</name>
</gene>
<keyword evidence="3 8" id="KW-0812">Transmembrane</keyword>
<organism evidence="10 11">
    <name type="scientific">Streptomyces laurentii</name>
    <dbReference type="NCBI Taxonomy" id="39478"/>
    <lineage>
        <taxon>Bacteria</taxon>
        <taxon>Bacillati</taxon>
        <taxon>Actinomycetota</taxon>
        <taxon>Actinomycetes</taxon>
        <taxon>Kitasatosporales</taxon>
        <taxon>Streptomycetaceae</taxon>
        <taxon>Streptomyces</taxon>
    </lineage>
</organism>
<evidence type="ECO:0000256" key="2">
    <source>
        <dbReference type="ARBA" id="ARBA00022475"/>
    </source>
</evidence>
<proteinExistence type="predicted"/>
<keyword evidence="11" id="KW-1185">Reference proteome</keyword>
<dbReference type="KEGG" id="slau:SLA_6515"/>
<dbReference type="EMBL" id="AP017424">
    <property type="protein sequence ID" value="BAU87381.1"/>
    <property type="molecule type" value="Genomic_DNA"/>
</dbReference>
<name>A0A160P8A2_STRLU</name>
<dbReference type="InterPro" id="IPR043760">
    <property type="entry name" value="PycTM_dom"/>
</dbReference>
<keyword evidence="6" id="KW-0051">Antiviral defense</keyword>
<evidence type="ECO:0000256" key="1">
    <source>
        <dbReference type="ARBA" id="ARBA00004236"/>
    </source>
</evidence>
<feature type="transmembrane region" description="Helical" evidence="8">
    <location>
        <begin position="61"/>
        <end position="82"/>
    </location>
</feature>
<accession>A0A160P8A2</accession>
<feature type="transmembrane region" description="Helical" evidence="8">
    <location>
        <begin position="142"/>
        <end position="160"/>
    </location>
</feature>
<evidence type="ECO:0000259" key="9">
    <source>
        <dbReference type="Pfam" id="PF18967"/>
    </source>
</evidence>
<feature type="transmembrane region" description="Helical" evidence="8">
    <location>
        <begin position="29"/>
        <end position="49"/>
    </location>
</feature>